<reference evidence="1 2" key="1">
    <citation type="submission" date="2024-01" db="EMBL/GenBank/DDBJ databases">
        <title>A draft genome for a cacao thread blight-causing isolate of Paramarasmius palmivorus.</title>
        <authorList>
            <person name="Baruah I.K."/>
            <person name="Bukari Y."/>
            <person name="Amoako-Attah I."/>
            <person name="Meinhardt L.W."/>
            <person name="Bailey B.A."/>
            <person name="Cohen S.P."/>
        </authorList>
    </citation>
    <scope>NUCLEOTIDE SEQUENCE [LARGE SCALE GENOMIC DNA]</scope>
    <source>
        <strain evidence="1 2">GH-12</strain>
    </source>
</reference>
<proteinExistence type="predicted"/>
<evidence type="ECO:0000313" key="2">
    <source>
        <dbReference type="Proteomes" id="UP001383192"/>
    </source>
</evidence>
<dbReference type="AlphaFoldDB" id="A0AAW0BGH2"/>
<dbReference type="EMBL" id="JAYKXP010000115">
    <property type="protein sequence ID" value="KAK7025409.1"/>
    <property type="molecule type" value="Genomic_DNA"/>
</dbReference>
<evidence type="ECO:0000313" key="1">
    <source>
        <dbReference type="EMBL" id="KAK7025409.1"/>
    </source>
</evidence>
<dbReference type="Proteomes" id="UP001383192">
    <property type="component" value="Unassembled WGS sequence"/>
</dbReference>
<organism evidence="1 2">
    <name type="scientific">Paramarasmius palmivorus</name>
    <dbReference type="NCBI Taxonomy" id="297713"/>
    <lineage>
        <taxon>Eukaryota</taxon>
        <taxon>Fungi</taxon>
        <taxon>Dikarya</taxon>
        <taxon>Basidiomycota</taxon>
        <taxon>Agaricomycotina</taxon>
        <taxon>Agaricomycetes</taxon>
        <taxon>Agaricomycetidae</taxon>
        <taxon>Agaricales</taxon>
        <taxon>Marasmiineae</taxon>
        <taxon>Marasmiaceae</taxon>
        <taxon>Paramarasmius</taxon>
    </lineage>
</organism>
<accession>A0AAW0BGH2</accession>
<comment type="caution">
    <text evidence="1">The sequence shown here is derived from an EMBL/GenBank/DDBJ whole genome shotgun (WGS) entry which is preliminary data.</text>
</comment>
<keyword evidence="2" id="KW-1185">Reference proteome</keyword>
<protein>
    <submittedName>
        <fullName evidence="1">Uncharacterized protein</fullName>
    </submittedName>
</protein>
<sequence>MSSKGKQKSKKPTRPTPEDCFRTATAIMEASMSDNFDIDAIFGPEPTPTEKDLTEVHPGWRPVHALAMADGLVGVMQFLSAQPKLATLIEPGTPCLMESTLIALARRAEVQKENPQRELPVPGPDEDLSPWLLFSNIVVRHRLMPSLELMADPEFDPHAPNAPGDKRSHMEFFLMFLRLHLLLDLTAKRPFLKRWSSQQ</sequence>
<name>A0AAW0BGH2_9AGAR</name>
<gene>
    <name evidence="1" type="ORF">VNI00_016046</name>
</gene>